<feature type="domain" description="Cytochrome c" evidence="5">
    <location>
        <begin position="96"/>
        <end position="179"/>
    </location>
</feature>
<keyword evidence="2 4" id="KW-0479">Metal-binding</keyword>
<evidence type="ECO:0000259" key="5">
    <source>
        <dbReference type="PROSITE" id="PS51007"/>
    </source>
</evidence>
<reference evidence="6 7" key="1">
    <citation type="submission" date="2023-09" db="EMBL/GenBank/DDBJ databases">
        <authorList>
            <person name="Rey-Velasco X."/>
        </authorList>
    </citation>
    <scope>NUCLEOTIDE SEQUENCE [LARGE SCALE GENOMIC DNA]</scope>
    <source>
        <strain evidence="6 7">P050</strain>
    </source>
</reference>
<name>A0ABU2Y4H2_9FLAO</name>
<dbReference type="PROSITE" id="PS51257">
    <property type="entry name" value="PROKAR_LIPOPROTEIN"/>
    <property type="match status" value="1"/>
</dbReference>
<dbReference type="PROSITE" id="PS51007">
    <property type="entry name" value="CYTC"/>
    <property type="match status" value="1"/>
</dbReference>
<dbReference type="EMBL" id="JAVRHV010000002">
    <property type="protein sequence ID" value="MDT0552957.1"/>
    <property type="molecule type" value="Genomic_DNA"/>
</dbReference>
<dbReference type="RefSeq" id="WP_311592919.1">
    <property type="nucleotide sequence ID" value="NZ_JAVRHV010000002.1"/>
</dbReference>
<keyword evidence="3 4" id="KW-0408">Iron</keyword>
<dbReference type="PANTHER" id="PTHR40394">
    <property type="entry name" value="LIPOPROTEIN-RELATED"/>
    <property type="match status" value="1"/>
</dbReference>
<evidence type="ECO:0000256" key="4">
    <source>
        <dbReference type="PROSITE-ProRule" id="PRU00433"/>
    </source>
</evidence>
<gene>
    <name evidence="6" type="ORF">RM519_06845</name>
</gene>
<dbReference type="Pfam" id="PF13442">
    <property type="entry name" value="Cytochrome_CBB3"/>
    <property type="match status" value="1"/>
</dbReference>
<evidence type="ECO:0000256" key="1">
    <source>
        <dbReference type="ARBA" id="ARBA00022617"/>
    </source>
</evidence>
<evidence type="ECO:0000313" key="6">
    <source>
        <dbReference type="EMBL" id="MDT0552957.1"/>
    </source>
</evidence>
<sequence length="181" mass="20467">MKRVINTFLVLAVTLVIVSCNDKRTPNLQFMPNMYEAVPYETYMSNPNYAPGMEERMPVAGTIARGAEFAFEYDNSIEGYELAKANLKSPLDSTMVDADRAKSLYTIYCASCHGTKGDGQGDLVKNEKFLGIPNYKDREITEGSIYHTIMYGKNMMGSHSSQLTEEERWQVTAYVQELRNN</sequence>
<dbReference type="Gene3D" id="1.10.760.10">
    <property type="entry name" value="Cytochrome c-like domain"/>
    <property type="match status" value="1"/>
</dbReference>
<organism evidence="6 7">
    <name type="scientific">Urechidicola vernalis</name>
    <dbReference type="NCBI Taxonomy" id="3075600"/>
    <lineage>
        <taxon>Bacteria</taxon>
        <taxon>Pseudomonadati</taxon>
        <taxon>Bacteroidota</taxon>
        <taxon>Flavobacteriia</taxon>
        <taxon>Flavobacteriales</taxon>
        <taxon>Flavobacteriaceae</taxon>
        <taxon>Urechidicola</taxon>
    </lineage>
</organism>
<dbReference type="Proteomes" id="UP001252186">
    <property type="component" value="Unassembled WGS sequence"/>
</dbReference>
<keyword evidence="7" id="KW-1185">Reference proteome</keyword>
<proteinExistence type="predicted"/>
<accession>A0ABU2Y4H2</accession>
<evidence type="ECO:0000313" key="7">
    <source>
        <dbReference type="Proteomes" id="UP001252186"/>
    </source>
</evidence>
<evidence type="ECO:0000256" key="3">
    <source>
        <dbReference type="ARBA" id="ARBA00023004"/>
    </source>
</evidence>
<dbReference type="InterPro" id="IPR036909">
    <property type="entry name" value="Cyt_c-like_dom_sf"/>
</dbReference>
<evidence type="ECO:0000256" key="2">
    <source>
        <dbReference type="ARBA" id="ARBA00022723"/>
    </source>
</evidence>
<protein>
    <submittedName>
        <fullName evidence="6">Cytochrome c</fullName>
    </submittedName>
</protein>
<dbReference type="PANTHER" id="PTHR40394:SF2">
    <property type="entry name" value="QUINOL:CYTOCHROME C OXIDOREDUCTASE MEMBRANE PROTEIN"/>
    <property type="match status" value="1"/>
</dbReference>
<dbReference type="SUPFAM" id="SSF46626">
    <property type="entry name" value="Cytochrome c"/>
    <property type="match status" value="1"/>
</dbReference>
<dbReference type="InterPro" id="IPR009056">
    <property type="entry name" value="Cyt_c-like_dom"/>
</dbReference>
<keyword evidence="1 4" id="KW-0349">Heme</keyword>
<comment type="caution">
    <text evidence="6">The sequence shown here is derived from an EMBL/GenBank/DDBJ whole genome shotgun (WGS) entry which is preliminary data.</text>
</comment>